<reference evidence="1 2" key="1">
    <citation type="submission" date="2020-04" db="EMBL/GenBank/DDBJ databases">
        <title>Draft Whole-Genome sequence of Marichromatium bheemlicum DSM 18632, type strain.</title>
        <authorList>
            <person name="Kyndt J.A."/>
            <person name="Meyer T.E."/>
        </authorList>
    </citation>
    <scope>NUCLEOTIDE SEQUENCE [LARGE SCALE GENOMIC DNA]</scope>
    <source>
        <strain evidence="1 2">DSM 18632</strain>
    </source>
</reference>
<name>A0ABX1IAL3_9GAMM</name>
<sequence length="348" mass="38468">MSMRPALELICPGLLGPLPLRPEPFPALPNLDRLLARARPFTDAETDPFVALFAAFGYRGEPGRDLPSAPLCLLGEAPELIAPGAGEDAYWLHADPVYLRPDMERLRLFELERFALTAEETAALVSSFNDHFADEGVELFAPTPQRWYLRLAHPPALVTTPLYRVLGEALSADAISGADALTWTRLLNEVQMLFFADPVNRAREARGVPVVNGLWPWGGGRLPAPPSRGPGLVVGEHPLTYGLARWAGAGHRTPAQWLQDPAVSDRGILVYDDSPWRALHGRDLGAWADALVACDAALGAPVRALRRHRWSEIVLEPCTGMGYRTSAWGLLRWWRRRGLRGHCRLARR</sequence>
<evidence type="ECO:0000313" key="1">
    <source>
        <dbReference type="EMBL" id="NKN33237.1"/>
    </source>
</evidence>
<gene>
    <name evidence="1" type="ORF">HF203_08375</name>
</gene>
<evidence type="ECO:0000313" key="2">
    <source>
        <dbReference type="Proteomes" id="UP000740754"/>
    </source>
</evidence>
<proteinExistence type="predicted"/>
<organism evidence="1 2">
    <name type="scientific">Marichromatium bheemlicum</name>
    <dbReference type="NCBI Taxonomy" id="365339"/>
    <lineage>
        <taxon>Bacteria</taxon>
        <taxon>Pseudomonadati</taxon>
        <taxon>Pseudomonadota</taxon>
        <taxon>Gammaproteobacteria</taxon>
        <taxon>Chromatiales</taxon>
        <taxon>Chromatiaceae</taxon>
        <taxon>Marichromatium</taxon>
    </lineage>
</organism>
<accession>A0ABX1IAL3</accession>
<keyword evidence="2" id="KW-1185">Reference proteome</keyword>
<dbReference type="EMBL" id="JAAXKX010000009">
    <property type="protein sequence ID" value="NKN33237.1"/>
    <property type="molecule type" value="Genomic_DNA"/>
</dbReference>
<dbReference type="Proteomes" id="UP000740754">
    <property type="component" value="Unassembled WGS sequence"/>
</dbReference>
<comment type="caution">
    <text evidence="1">The sequence shown here is derived from an EMBL/GenBank/DDBJ whole genome shotgun (WGS) entry which is preliminary data.</text>
</comment>
<protein>
    <submittedName>
        <fullName evidence="1">Phosphoglycerate mutase</fullName>
    </submittedName>
</protein>